<dbReference type="RefSeq" id="WP_346784049.1">
    <property type="nucleotide sequence ID" value="NZ_JBDLBR010000002.1"/>
</dbReference>
<dbReference type="Proteomes" id="UP001484535">
    <property type="component" value="Unassembled WGS sequence"/>
</dbReference>
<organism evidence="1 2">
    <name type="scientific">Aurantiacibacter flavus</name>
    <dbReference type="NCBI Taxonomy" id="3145232"/>
    <lineage>
        <taxon>Bacteria</taxon>
        <taxon>Pseudomonadati</taxon>
        <taxon>Pseudomonadota</taxon>
        <taxon>Alphaproteobacteria</taxon>
        <taxon>Sphingomonadales</taxon>
        <taxon>Erythrobacteraceae</taxon>
        <taxon>Aurantiacibacter</taxon>
    </lineage>
</organism>
<accession>A0ABV0CUP8</accession>
<proteinExistence type="predicted"/>
<sequence length="158" mass="17136">MTNNRRLYACACLAGPMVDAGLGPQDADALKALLSGTLDDLASYAGGFPQAKAMPLLSLLVNIIECNWDDLTGLAAALQWEQRKAAYERDCLAWKAAEPTCDPAWRNLPMTRGQRYLIADTAALLEIEIPEDMDRGAAADWLDANNANVVLRLEEGKA</sequence>
<name>A0ABV0CUP8_9SPHN</name>
<evidence type="ECO:0000313" key="2">
    <source>
        <dbReference type="Proteomes" id="UP001484535"/>
    </source>
</evidence>
<keyword evidence="2" id="KW-1185">Reference proteome</keyword>
<protein>
    <submittedName>
        <fullName evidence="1">Uncharacterized protein</fullName>
    </submittedName>
</protein>
<comment type="caution">
    <text evidence="1">The sequence shown here is derived from an EMBL/GenBank/DDBJ whole genome shotgun (WGS) entry which is preliminary data.</text>
</comment>
<dbReference type="EMBL" id="JBDLBR010000002">
    <property type="protein sequence ID" value="MEN7536589.1"/>
    <property type="molecule type" value="Genomic_DNA"/>
</dbReference>
<evidence type="ECO:0000313" key="1">
    <source>
        <dbReference type="EMBL" id="MEN7536589.1"/>
    </source>
</evidence>
<gene>
    <name evidence="1" type="ORF">ABDJ38_05335</name>
</gene>
<reference evidence="1 2" key="1">
    <citation type="submission" date="2024-05" db="EMBL/GenBank/DDBJ databases">
        <authorList>
            <person name="Park S."/>
        </authorList>
    </citation>
    <scope>NUCLEOTIDE SEQUENCE [LARGE SCALE GENOMIC DNA]</scope>
    <source>
        <strain evidence="1 2">DGU5</strain>
    </source>
</reference>